<sequence>MRQGEARLRARCACGIDVHAHVVPEHFPPYLGRKMPADWPATAAAPAVNGLCHRHVMISGRNYRTVSEKCWSATRRLDDFAGMGLSQQAISPMPELLSYWMSAEDAGPLLRYLNEQIAAMVAESGGRLIGMGAVPLQDIDKAIAELRYVTQTLGFAGVEIGSNVNGTPIGDPRFLPFFEACEALDAAVFVHALKPAGMDRLVGPAPLQQVLAYPTEVGLAAASVITGNLLVHRPRLRIAFSHGGGTLASLLPRLHKGWGVFPAVRDQLQRDPIEQARQLFYDTLVFDPLTLRHLAAQFGSSQLMAGTDYPFNFHDAAPLAHIEAAFDDVATVAALAHGNARRFLARAFTSLEKETT</sequence>
<keyword evidence="4" id="KW-1185">Reference proteome</keyword>
<keyword evidence="1" id="KW-0456">Lyase</keyword>
<dbReference type="SUPFAM" id="SSF51556">
    <property type="entry name" value="Metallo-dependent hydrolases"/>
    <property type="match status" value="1"/>
</dbReference>
<dbReference type="GO" id="GO:0005737">
    <property type="term" value="C:cytoplasm"/>
    <property type="evidence" value="ECO:0007669"/>
    <property type="project" value="TreeGrafter"/>
</dbReference>
<protein>
    <submittedName>
        <fullName evidence="3">Aminocarboxymuconate-semialdehyde decarboxylase</fullName>
    </submittedName>
</protein>
<evidence type="ECO:0000256" key="1">
    <source>
        <dbReference type="ARBA" id="ARBA00023239"/>
    </source>
</evidence>
<dbReference type="EMBL" id="CP019236">
    <property type="protein sequence ID" value="APW40896.1"/>
    <property type="molecule type" value="Genomic_DNA"/>
</dbReference>
<dbReference type="InterPro" id="IPR032466">
    <property type="entry name" value="Metal_Hydrolase"/>
</dbReference>
<evidence type="ECO:0000313" key="4">
    <source>
        <dbReference type="Proteomes" id="UP000186609"/>
    </source>
</evidence>
<dbReference type="Gene3D" id="3.20.20.140">
    <property type="entry name" value="Metal-dependent hydrolases"/>
    <property type="match status" value="1"/>
</dbReference>
<dbReference type="InterPro" id="IPR006680">
    <property type="entry name" value="Amidohydro-rel"/>
</dbReference>
<name>A0A1P8K4H3_9BURK</name>
<proteinExistence type="predicted"/>
<dbReference type="PANTHER" id="PTHR21240">
    <property type="entry name" value="2-AMINO-3-CARBOXYLMUCONATE-6-SEMIALDEHYDE DECARBOXYLASE"/>
    <property type="match status" value="1"/>
</dbReference>
<reference evidence="3 4" key="1">
    <citation type="submission" date="2017-01" db="EMBL/GenBank/DDBJ databases">
        <authorList>
            <person name="Mah S.A."/>
            <person name="Swanson W.J."/>
            <person name="Moy G.W."/>
            <person name="Vacquier V.D."/>
        </authorList>
    </citation>
    <scope>NUCLEOTIDE SEQUENCE [LARGE SCALE GENOMIC DNA]</scope>
    <source>
        <strain evidence="3 4">DCY110</strain>
    </source>
</reference>
<evidence type="ECO:0000313" key="3">
    <source>
        <dbReference type="EMBL" id="APW40896.1"/>
    </source>
</evidence>
<organism evidence="3 4">
    <name type="scientific">Rhodoferax koreensis</name>
    <dbReference type="NCBI Taxonomy" id="1842727"/>
    <lineage>
        <taxon>Bacteria</taxon>
        <taxon>Pseudomonadati</taxon>
        <taxon>Pseudomonadota</taxon>
        <taxon>Betaproteobacteria</taxon>
        <taxon>Burkholderiales</taxon>
        <taxon>Comamonadaceae</taxon>
        <taxon>Rhodoferax</taxon>
    </lineage>
</organism>
<dbReference type="Pfam" id="PF04909">
    <property type="entry name" value="Amidohydro_2"/>
    <property type="match status" value="1"/>
</dbReference>
<evidence type="ECO:0000259" key="2">
    <source>
        <dbReference type="Pfam" id="PF04909"/>
    </source>
</evidence>
<dbReference type="AlphaFoldDB" id="A0A1P8K4H3"/>
<dbReference type="Proteomes" id="UP000186609">
    <property type="component" value="Chromosome"/>
</dbReference>
<dbReference type="KEGG" id="rhy:RD110_22790"/>
<dbReference type="InterPro" id="IPR032465">
    <property type="entry name" value="ACMSD"/>
</dbReference>
<dbReference type="OrthoDB" id="8673173at2"/>
<dbReference type="STRING" id="1842727.RD110_22790"/>
<feature type="domain" description="Amidohydrolase-related" evidence="2">
    <location>
        <begin position="16"/>
        <end position="344"/>
    </location>
</feature>
<accession>A0A1P8K4H3</accession>
<gene>
    <name evidence="3" type="ORF">RD110_22790</name>
</gene>
<dbReference type="GO" id="GO:0016787">
    <property type="term" value="F:hydrolase activity"/>
    <property type="evidence" value="ECO:0007669"/>
    <property type="project" value="InterPro"/>
</dbReference>
<dbReference type="GO" id="GO:0019748">
    <property type="term" value="P:secondary metabolic process"/>
    <property type="evidence" value="ECO:0007669"/>
    <property type="project" value="TreeGrafter"/>
</dbReference>
<dbReference type="PANTHER" id="PTHR21240:SF28">
    <property type="entry name" value="ISO-OROTATE DECARBOXYLASE (EUROFUNG)"/>
    <property type="match status" value="1"/>
</dbReference>
<dbReference type="GO" id="GO:0016831">
    <property type="term" value="F:carboxy-lyase activity"/>
    <property type="evidence" value="ECO:0007669"/>
    <property type="project" value="InterPro"/>
</dbReference>